<dbReference type="SUPFAM" id="SSF52172">
    <property type="entry name" value="CheY-like"/>
    <property type="match status" value="1"/>
</dbReference>
<comment type="caution">
    <text evidence="3">The sequence shown here is derived from an EMBL/GenBank/DDBJ whole genome shotgun (WGS) entry which is preliminary data.</text>
</comment>
<dbReference type="CDD" id="cd00156">
    <property type="entry name" value="REC"/>
    <property type="match status" value="1"/>
</dbReference>
<feature type="domain" description="Response regulatory" evidence="2">
    <location>
        <begin position="9"/>
        <end position="124"/>
    </location>
</feature>
<dbReference type="InterPro" id="IPR036097">
    <property type="entry name" value="HisK_dim/P_sf"/>
</dbReference>
<dbReference type="PANTHER" id="PTHR45526">
    <property type="entry name" value="TRANSCRIPTIONAL REGULATORY PROTEIN DPIA"/>
    <property type="match status" value="1"/>
</dbReference>
<evidence type="ECO:0000256" key="1">
    <source>
        <dbReference type="PROSITE-ProRule" id="PRU00169"/>
    </source>
</evidence>
<keyword evidence="4" id="KW-1185">Reference proteome</keyword>
<dbReference type="SMART" id="SM00448">
    <property type="entry name" value="REC"/>
    <property type="match status" value="1"/>
</dbReference>
<dbReference type="Pfam" id="PF00072">
    <property type="entry name" value="Response_reg"/>
    <property type="match status" value="1"/>
</dbReference>
<reference evidence="4" key="1">
    <citation type="journal article" date="2019" name="Int. J. Syst. Evol. Microbiol.">
        <title>The Global Catalogue of Microorganisms (GCM) 10K type strain sequencing project: providing services to taxonomists for standard genome sequencing and annotation.</title>
        <authorList>
            <consortium name="The Broad Institute Genomics Platform"/>
            <consortium name="The Broad Institute Genome Sequencing Center for Infectious Disease"/>
            <person name="Wu L."/>
            <person name="Ma J."/>
        </authorList>
    </citation>
    <scope>NUCLEOTIDE SEQUENCE [LARGE SCALE GENOMIC DNA]</scope>
    <source>
        <strain evidence="4">CCUG 49679</strain>
    </source>
</reference>
<accession>A0ABW1PMS5</accession>
<dbReference type="InterPro" id="IPR035965">
    <property type="entry name" value="PAS-like_dom_sf"/>
</dbReference>
<sequence length="336" mass="39330">MKKDTKSYRILIVESSAKILLSLKRMLLKRITDPVIVNAVDFKSSQMILKQESFDIILLDLNLSDITGKDLLDSLGKENYSKTILLSDLEDADLTLSAVSKGVCDYILKSEISSRLLYKSIVYAIERRKNIAKYEESEKRYSDLFYLNPQPMYLFDFETFKFLRVNDAMLRQYGYSIPEFLELTLFDIRPQNEINSFKEAYKHFDYHDWLVTTKEYQHKRKNGESFFVEISCNIIYIDGRKCGLAIASDVTEKRNYLKAIEERNQRLQEIAFTQSHIVRAPLANMMGILYLIRDFDLRAEEGEELLQHFINCGEELDKSIKEIVLKSNFFEVKVSK</sequence>
<dbReference type="RefSeq" id="WP_379791038.1">
    <property type="nucleotide sequence ID" value="NZ_JBHSQB010000005.1"/>
</dbReference>
<dbReference type="InterPro" id="IPR051271">
    <property type="entry name" value="2C-system_Tx_regulators"/>
</dbReference>
<feature type="modified residue" description="4-aspartylphosphate" evidence="1">
    <location>
        <position position="60"/>
    </location>
</feature>
<dbReference type="Gene3D" id="3.40.50.2300">
    <property type="match status" value="1"/>
</dbReference>
<dbReference type="SUPFAM" id="SSF47384">
    <property type="entry name" value="Homodimeric domain of signal transducing histidine kinase"/>
    <property type="match status" value="1"/>
</dbReference>
<dbReference type="Gene3D" id="3.30.450.20">
    <property type="entry name" value="PAS domain"/>
    <property type="match status" value="1"/>
</dbReference>
<dbReference type="PROSITE" id="PS50110">
    <property type="entry name" value="RESPONSE_REGULATORY"/>
    <property type="match status" value="1"/>
</dbReference>
<keyword evidence="1" id="KW-0597">Phosphoprotein</keyword>
<dbReference type="NCBIfam" id="TIGR00229">
    <property type="entry name" value="sensory_box"/>
    <property type="match status" value="1"/>
</dbReference>
<dbReference type="SUPFAM" id="SSF55785">
    <property type="entry name" value="PYP-like sensor domain (PAS domain)"/>
    <property type="match status" value="1"/>
</dbReference>
<dbReference type="InterPro" id="IPR001789">
    <property type="entry name" value="Sig_transdc_resp-reg_receiver"/>
</dbReference>
<dbReference type="InterPro" id="IPR011006">
    <property type="entry name" value="CheY-like_superfamily"/>
</dbReference>
<gene>
    <name evidence="3" type="ORF">ACFPVY_05870</name>
</gene>
<name>A0ABW1PMS5_9FLAO</name>
<dbReference type="Pfam" id="PF13426">
    <property type="entry name" value="PAS_9"/>
    <property type="match status" value="1"/>
</dbReference>
<evidence type="ECO:0000313" key="3">
    <source>
        <dbReference type="EMBL" id="MFC6096167.1"/>
    </source>
</evidence>
<evidence type="ECO:0000259" key="2">
    <source>
        <dbReference type="PROSITE" id="PS50110"/>
    </source>
</evidence>
<dbReference type="PANTHER" id="PTHR45526:SF1">
    <property type="entry name" value="TRANSCRIPTIONAL REGULATORY PROTEIN DCUR-RELATED"/>
    <property type="match status" value="1"/>
</dbReference>
<protein>
    <submittedName>
        <fullName evidence="3">PAS domain S-box protein</fullName>
    </submittedName>
</protein>
<dbReference type="EMBL" id="JBHSQB010000005">
    <property type="protein sequence ID" value="MFC6096167.1"/>
    <property type="molecule type" value="Genomic_DNA"/>
</dbReference>
<proteinExistence type="predicted"/>
<dbReference type="CDD" id="cd00130">
    <property type="entry name" value="PAS"/>
    <property type="match status" value="1"/>
</dbReference>
<dbReference type="InterPro" id="IPR000014">
    <property type="entry name" value="PAS"/>
</dbReference>
<dbReference type="Proteomes" id="UP001596287">
    <property type="component" value="Unassembled WGS sequence"/>
</dbReference>
<organism evidence="3 4">
    <name type="scientific">Flavobacterium qiangtangense</name>
    <dbReference type="NCBI Taxonomy" id="1442595"/>
    <lineage>
        <taxon>Bacteria</taxon>
        <taxon>Pseudomonadati</taxon>
        <taxon>Bacteroidota</taxon>
        <taxon>Flavobacteriia</taxon>
        <taxon>Flavobacteriales</taxon>
        <taxon>Flavobacteriaceae</taxon>
        <taxon>Flavobacterium</taxon>
    </lineage>
</organism>
<evidence type="ECO:0000313" key="4">
    <source>
        <dbReference type="Proteomes" id="UP001596287"/>
    </source>
</evidence>